<dbReference type="RefSeq" id="WP_015439902.1">
    <property type="nucleotide sequence ID" value="NC_020520.1"/>
</dbReference>
<dbReference type="Proteomes" id="UP000011863">
    <property type="component" value="Chromosome"/>
</dbReference>
<dbReference type="AlphaFoldDB" id="A0A6C7DV37"/>
<dbReference type="SUPFAM" id="SSF51679">
    <property type="entry name" value="Bacterial luciferase-like"/>
    <property type="match status" value="1"/>
</dbReference>
<feature type="domain" description="Luciferase-like" evidence="1">
    <location>
        <begin position="26"/>
        <end position="325"/>
    </location>
</feature>
<evidence type="ECO:0000259" key="1">
    <source>
        <dbReference type="Pfam" id="PF00296"/>
    </source>
</evidence>
<dbReference type="Gene3D" id="3.20.20.30">
    <property type="entry name" value="Luciferase-like domain"/>
    <property type="match status" value="1"/>
</dbReference>
<dbReference type="InterPro" id="IPR036661">
    <property type="entry name" value="Luciferase-like_sf"/>
</dbReference>
<dbReference type="Pfam" id="PF00296">
    <property type="entry name" value="Bac_luciferase"/>
    <property type="match status" value="1"/>
</dbReference>
<name>A0A6C7DV37_ILUCY</name>
<gene>
    <name evidence="2" type="ORF">YM304_03400</name>
</gene>
<organism evidence="2 3">
    <name type="scientific">Ilumatobacter coccineus (strain NBRC 103263 / KCTC 29153 / YM16-304)</name>
    <dbReference type="NCBI Taxonomy" id="1313172"/>
    <lineage>
        <taxon>Bacteria</taxon>
        <taxon>Bacillati</taxon>
        <taxon>Actinomycetota</taxon>
        <taxon>Acidimicrobiia</taxon>
        <taxon>Acidimicrobiales</taxon>
        <taxon>Ilumatobacteraceae</taxon>
        <taxon>Ilumatobacter</taxon>
    </lineage>
</organism>
<dbReference type="GO" id="GO:0005829">
    <property type="term" value="C:cytosol"/>
    <property type="evidence" value="ECO:0007669"/>
    <property type="project" value="TreeGrafter"/>
</dbReference>
<accession>A0A6C7DV37</accession>
<dbReference type="KEGG" id="aym:YM304_03400"/>
<reference evidence="2 3" key="1">
    <citation type="journal article" date="2013" name="Int. J. Syst. Evol. Microbiol.">
        <title>Ilumatobacter nonamiense sp. nov. and Ilumatobacter coccineum sp. nov., isolated from seashore sand.</title>
        <authorList>
            <person name="Matsumoto A."/>
            <person name="Kasai H."/>
            <person name="Matsuo Y."/>
            <person name="Shizuri Y."/>
            <person name="Ichikawa N."/>
            <person name="Fujita N."/>
            <person name="Omura S."/>
            <person name="Takahashi Y."/>
        </authorList>
    </citation>
    <scope>NUCLEOTIDE SEQUENCE [LARGE SCALE GENOMIC DNA]</scope>
    <source>
        <strain evidence="3">NBRC 103263 / KCTC 29153 / YM16-304</strain>
    </source>
</reference>
<dbReference type="InterPro" id="IPR050766">
    <property type="entry name" value="Bact_Lucif_Oxidored"/>
</dbReference>
<dbReference type="OrthoDB" id="7903015at2"/>
<evidence type="ECO:0000313" key="3">
    <source>
        <dbReference type="Proteomes" id="UP000011863"/>
    </source>
</evidence>
<evidence type="ECO:0000313" key="2">
    <source>
        <dbReference type="EMBL" id="BAN00654.1"/>
    </source>
</evidence>
<dbReference type="EMBL" id="AP012057">
    <property type="protein sequence ID" value="BAN00654.1"/>
    <property type="molecule type" value="Genomic_DNA"/>
</dbReference>
<keyword evidence="3" id="KW-1185">Reference proteome</keyword>
<protein>
    <submittedName>
        <fullName evidence="2">Putative oxidoreductase</fullName>
    </submittedName>
</protein>
<dbReference type="InterPro" id="IPR011251">
    <property type="entry name" value="Luciferase-like_dom"/>
</dbReference>
<proteinExistence type="predicted"/>
<dbReference type="GO" id="GO:0016705">
    <property type="term" value="F:oxidoreductase activity, acting on paired donors, with incorporation or reduction of molecular oxygen"/>
    <property type="evidence" value="ECO:0007669"/>
    <property type="project" value="InterPro"/>
</dbReference>
<dbReference type="PANTHER" id="PTHR30137">
    <property type="entry name" value="LUCIFERASE-LIKE MONOOXYGENASE"/>
    <property type="match status" value="1"/>
</dbReference>
<dbReference type="PANTHER" id="PTHR30137:SF6">
    <property type="entry name" value="LUCIFERASE-LIKE MONOOXYGENASE"/>
    <property type="match status" value="1"/>
</dbReference>
<sequence>MKVGVTIWFQNMADMQERAMAGVKDQPMPRSDFDCLQDEFALCDLVEPLGFDKLWTIEHHCSPYGMTVTPAQIFSYMAGRTSRIGFGSMVMVLPWNDPIRLAGEISMLDNMLAGRELSIGVGRGAAPQEFAAFRTDYAESRERMLEILEILRLALSREFFSYDGQHYQIPETSIRPQPYTADLTRNMLMAWSSPETRDLAAQSGCAPLFNNFSNWNGVKTSTDEFNAVRRSHGWDEVVGTVAGPIFVSRDKEKVEQAREWVKMTYDTSIWHYGLFNQPSIRALLEGKEGAELEATVEAIRSASLNVGAFGTPEEVLETLQSAQEATGFGELICQMSYGMMPVEWAKDSMTLFSEEVLPTLKAIETENTHSTPFAQVEESRRKASAHLTATA</sequence>